<protein>
    <submittedName>
        <fullName evidence="2">Uncharacterized protein</fullName>
    </submittedName>
</protein>
<proteinExistence type="predicted"/>
<evidence type="ECO:0000313" key="3">
    <source>
        <dbReference type="Proteomes" id="UP001362999"/>
    </source>
</evidence>
<name>A0AAW0AIK6_9AGAR</name>
<keyword evidence="1" id="KW-0812">Transmembrane</keyword>
<reference evidence="2 3" key="1">
    <citation type="journal article" date="2024" name="J Genomics">
        <title>Draft genome sequencing and assembly of Favolaschia claudopus CIRM-BRFM 2984 isolated from oak limbs.</title>
        <authorList>
            <person name="Navarro D."/>
            <person name="Drula E."/>
            <person name="Chaduli D."/>
            <person name="Cazenave R."/>
            <person name="Ahrendt S."/>
            <person name="Wang J."/>
            <person name="Lipzen A."/>
            <person name="Daum C."/>
            <person name="Barry K."/>
            <person name="Grigoriev I.V."/>
            <person name="Favel A."/>
            <person name="Rosso M.N."/>
            <person name="Martin F."/>
        </authorList>
    </citation>
    <scope>NUCLEOTIDE SEQUENCE [LARGE SCALE GENOMIC DNA]</scope>
    <source>
        <strain evidence="2 3">CIRM-BRFM 2984</strain>
    </source>
</reference>
<organism evidence="2 3">
    <name type="scientific">Favolaschia claudopus</name>
    <dbReference type="NCBI Taxonomy" id="2862362"/>
    <lineage>
        <taxon>Eukaryota</taxon>
        <taxon>Fungi</taxon>
        <taxon>Dikarya</taxon>
        <taxon>Basidiomycota</taxon>
        <taxon>Agaricomycotina</taxon>
        <taxon>Agaricomycetes</taxon>
        <taxon>Agaricomycetidae</taxon>
        <taxon>Agaricales</taxon>
        <taxon>Marasmiineae</taxon>
        <taxon>Mycenaceae</taxon>
        <taxon>Favolaschia</taxon>
    </lineage>
</organism>
<evidence type="ECO:0000256" key="1">
    <source>
        <dbReference type="SAM" id="Phobius"/>
    </source>
</evidence>
<keyword evidence="1" id="KW-0472">Membrane</keyword>
<sequence length="80" mass="8662">MSSFALDLLPRPDTRAGLGATFYVSGNSFYAMFRAARTCGAHNWMKFRSLFGRGTISFLLAAAEVLATFGLNLAALLQLP</sequence>
<accession>A0AAW0AIK6</accession>
<keyword evidence="3" id="KW-1185">Reference proteome</keyword>
<evidence type="ECO:0000313" key="2">
    <source>
        <dbReference type="EMBL" id="KAK7012954.1"/>
    </source>
</evidence>
<dbReference type="AlphaFoldDB" id="A0AAW0AIK6"/>
<dbReference type="Proteomes" id="UP001362999">
    <property type="component" value="Unassembled WGS sequence"/>
</dbReference>
<feature type="transmembrane region" description="Helical" evidence="1">
    <location>
        <begin position="54"/>
        <end position="77"/>
    </location>
</feature>
<keyword evidence="1" id="KW-1133">Transmembrane helix</keyword>
<gene>
    <name evidence="2" type="ORF">R3P38DRAFT_3207538</name>
</gene>
<dbReference type="EMBL" id="JAWWNJ010000061">
    <property type="protein sequence ID" value="KAK7012954.1"/>
    <property type="molecule type" value="Genomic_DNA"/>
</dbReference>
<feature type="transmembrane region" description="Helical" evidence="1">
    <location>
        <begin position="16"/>
        <end position="33"/>
    </location>
</feature>
<comment type="caution">
    <text evidence="2">The sequence shown here is derived from an EMBL/GenBank/DDBJ whole genome shotgun (WGS) entry which is preliminary data.</text>
</comment>